<feature type="region of interest" description="Disordered" evidence="1">
    <location>
        <begin position="108"/>
        <end position="133"/>
    </location>
</feature>
<sequence length="868" mass="87175">MGSGQSTVTFSSSTISASGGDGIVGVEIKVECSDAFLNYFKAELVLRSGLGSGIIANITCSELGKPAGNMSLNLMIVMKVPVDQMDQAGSYTSALQLALDKWVAESAGTAPSDSGSAPGGATASPPPGASGHLQLCAPAPNRVTTMTEVVITTQVPLNELGTGSLAASCGSLELVATNALGGAGSDVACQLSLNAKDSPPTDGRTPVSPAGAGAVPATAAGGVEEPKPASGPSSADLSPIWITAAIGRAGPGEDATPAGDDDARRVSTAHVEPFDDHAARPSSPDTEATQLGATWGNQFAVSASAIRLAVPSRSASPLVTPVGGNRSRSSSPLMGAGGSCSRPTSPFGGPAGGRQLTADLADDAGPLALRPSSRLQRTATPLEGVSRLDSDTPRSTQHNGNGWQQGLAEFRSATNSFLQRPSSALHASSHALLTTNVSFSPDVQEPEDISTGHRAPGHLSPVFAAAGAHPDPGRPTTASPSGSGRNLLASPRSYASSQDSMDAAPAPALIPILDSIDEDLPIRPDTSPESLTAGVGTFPCPSDLGAMDSPSPMLPAPPAAAPPATPLTVQLTSMPAAPTASELPSPSCRLWAAAGLGPSREGTPVRGMRVQFGDGGSGAGPNGGELAAAARAGGAVGTGPRPKRRSHALSGLRTASCTSALPSIPWWMGEEGAPDPAAMAAARARRFGLASAGPASSRSVLWQHQGPVPLRSMPGDLEDVSGDEHETPAAHAEPRRQFLVSPPGLANGSGRWDAMDSQAALGAATAVPALRGLESAGGVGSRSGSYPSLVQDGMERSATVSAGRELRAAPLRRSAFSNLNGPAAESWGDDVATEVEVFTLDEGADDEPPGVSLGGSETPPLRNSTQGR</sequence>
<protein>
    <submittedName>
        <fullName evidence="2">Uncharacterized protein</fullName>
    </submittedName>
</protein>
<feature type="region of interest" description="Disordered" evidence="1">
    <location>
        <begin position="194"/>
        <end position="237"/>
    </location>
</feature>
<evidence type="ECO:0000313" key="3">
    <source>
        <dbReference type="Proteomes" id="UP000612055"/>
    </source>
</evidence>
<comment type="caution">
    <text evidence="2">The sequence shown here is derived from an EMBL/GenBank/DDBJ whole genome shotgun (WGS) entry which is preliminary data.</text>
</comment>
<feature type="region of interest" description="Disordered" evidence="1">
    <location>
        <begin position="840"/>
        <end position="868"/>
    </location>
</feature>
<dbReference type="AlphaFoldDB" id="A0A835YBB3"/>
<feature type="compositionally biased region" description="Low complexity" evidence="1">
    <location>
        <begin position="108"/>
        <end position="123"/>
    </location>
</feature>
<proteinExistence type="predicted"/>
<feature type="compositionally biased region" description="Basic and acidic residues" evidence="1">
    <location>
        <begin position="722"/>
        <end position="736"/>
    </location>
</feature>
<keyword evidence="3" id="KW-1185">Reference proteome</keyword>
<reference evidence="2" key="1">
    <citation type="journal article" date="2020" name="bioRxiv">
        <title>Comparative genomics of Chlamydomonas.</title>
        <authorList>
            <person name="Craig R.J."/>
            <person name="Hasan A.R."/>
            <person name="Ness R.W."/>
            <person name="Keightley P.D."/>
        </authorList>
    </citation>
    <scope>NUCLEOTIDE SEQUENCE</scope>
    <source>
        <strain evidence="2">CCAP 11/70</strain>
    </source>
</reference>
<name>A0A835YBB3_9CHLO</name>
<evidence type="ECO:0000313" key="2">
    <source>
        <dbReference type="EMBL" id="KAG2498143.1"/>
    </source>
</evidence>
<dbReference type="Proteomes" id="UP000612055">
    <property type="component" value="Unassembled WGS sequence"/>
</dbReference>
<evidence type="ECO:0000256" key="1">
    <source>
        <dbReference type="SAM" id="MobiDB-lite"/>
    </source>
</evidence>
<accession>A0A835YBB3</accession>
<feature type="compositionally biased region" description="Polar residues" evidence="1">
    <location>
        <begin position="393"/>
        <end position="403"/>
    </location>
</feature>
<feature type="region of interest" description="Disordered" evidence="1">
    <location>
        <begin position="706"/>
        <end position="744"/>
    </location>
</feature>
<feature type="region of interest" description="Disordered" evidence="1">
    <location>
        <begin position="442"/>
        <end position="502"/>
    </location>
</feature>
<feature type="region of interest" description="Disordered" evidence="1">
    <location>
        <begin position="315"/>
        <end position="403"/>
    </location>
</feature>
<feature type="compositionally biased region" description="Low complexity" evidence="1">
    <location>
        <begin position="205"/>
        <end position="223"/>
    </location>
</feature>
<organism evidence="2 3">
    <name type="scientific">Edaphochlamys debaryana</name>
    <dbReference type="NCBI Taxonomy" id="47281"/>
    <lineage>
        <taxon>Eukaryota</taxon>
        <taxon>Viridiplantae</taxon>
        <taxon>Chlorophyta</taxon>
        <taxon>core chlorophytes</taxon>
        <taxon>Chlorophyceae</taxon>
        <taxon>CS clade</taxon>
        <taxon>Chlamydomonadales</taxon>
        <taxon>Chlamydomonadales incertae sedis</taxon>
        <taxon>Edaphochlamys</taxon>
    </lineage>
</organism>
<feature type="compositionally biased region" description="Low complexity" evidence="1">
    <location>
        <begin position="356"/>
        <end position="369"/>
    </location>
</feature>
<dbReference type="EMBL" id="JAEHOE010000011">
    <property type="protein sequence ID" value="KAG2498143.1"/>
    <property type="molecule type" value="Genomic_DNA"/>
</dbReference>
<gene>
    <name evidence="2" type="ORF">HYH03_003901</name>
</gene>